<dbReference type="CDD" id="cd00448">
    <property type="entry name" value="YjgF_YER057c_UK114_family"/>
    <property type="match status" value="1"/>
</dbReference>
<dbReference type="RefSeq" id="WP_425307484.1">
    <property type="nucleotide sequence ID" value="NZ_CP154795.1"/>
</dbReference>
<dbReference type="EMBL" id="CP154795">
    <property type="protein sequence ID" value="XAN06046.1"/>
    <property type="molecule type" value="Genomic_DNA"/>
</dbReference>
<gene>
    <name evidence="1" type="ORF">AADG42_01560</name>
</gene>
<dbReference type="GO" id="GO:0016787">
    <property type="term" value="F:hydrolase activity"/>
    <property type="evidence" value="ECO:0007669"/>
    <property type="project" value="UniProtKB-KW"/>
</dbReference>
<dbReference type="InterPro" id="IPR006175">
    <property type="entry name" value="YjgF/YER057c/UK114"/>
</dbReference>
<dbReference type="Pfam" id="PF01042">
    <property type="entry name" value="Ribonuc_L-PSP"/>
    <property type="match status" value="1"/>
</dbReference>
<evidence type="ECO:0000313" key="2">
    <source>
        <dbReference type="Proteomes" id="UP001442841"/>
    </source>
</evidence>
<dbReference type="PANTHER" id="PTHR11803">
    <property type="entry name" value="2-IMINOBUTANOATE/2-IMINOPROPANOATE DEAMINASE RIDA"/>
    <property type="match status" value="1"/>
</dbReference>
<keyword evidence="1" id="KW-0378">Hydrolase</keyword>
<name>A0ABZ3FJ76_9ACTN</name>
<reference evidence="1 2" key="1">
    <citation type="submission" date="2024-04" db="EMBL/GenBank/DDBJ databases">
        <title>Isolation of an actinomycete strain from pig manure.</title>
        <authorList>
            <person name="Gong T."/>
            <person name="Yu Z."/>
            <person name="An M."/>
            <person name="Wei C."/>
            <person name="Yang W."/>
            <person name="Liu L."/>
        </authorList>
    </citation>
    <scope>NUCLEOTIDE SEQUENCE [LARGE SCALE GENOMIC DNA]</scope>
    <source>
        <strain evidence="1 2">ZF39</strain>
    </source>
</reference>
<organism evidence="1 2">
    <name type="scientific">Ammonicoccus fulvus</name>
    <dbReference type="NCBI Taxonomy" id="3138240"/>
    <lineage>
        <taxon>Bacteria</taxon>
        <taxon>Bacillati</taxon>
        <taxon>Actinomycetota</taxon>
        <taxon>Actinomycetes</taxon>
        <taxon>Propionibacteriales</taxon>
        <taxon>Propionibacteriaceae</taxon>
        <taxon>Ammonicoccus</taxon>
    </lineage>
</organism>
<evidence type="ECO:0000313" key="1">
    <source>
        <dbReference type="EMBL" id="XAN06046.1"/>
    </source>
</evidence>
<proteinExistence type="predicted"/>
<dbReference type="Proteomes" id="UP001442841">
    <property type="component" value="Chromosome"/>
</dbReference>
<dbReference type="Gene3D" id="3.30.1330.40">
    <property type="entry name" value="RutC-like"/>
    <property type="match status" value="1"/>
</dbReference>
<dbReference type="InterPro" id="IPR035959">
    <property type="entry name" value="RutC-like_sf"/>
</dbReference>
<keyword evidence="2" id="KW-1185">Reference proteome</keyword>
<dbReference type="EC" id="3.5.-.-" evidence="1"/>
<accession>A0ABZ3FJ76</accession>
<dbReference type="PANTHER" id="PTHR11803:SF39">
    <property type="entry name" value="2-IMINOBUTANOATE_2-IMINOPROPANOATE DEAMINASE"/>
    <property type="match status" value="1"/>
</dbReference>
<dbReference type="SUPFAM" id="SSF55298">
    <property type="entry name" value="YjgF-like"/>
    <property type="match status" value="1"/>
</dbReference>
<sequence>MRASFHVDGLSHGGQPIPNATRVGDIVVSGGIGGRSRTTGEMPEALADEVANCFANLEAVAEAAGISTEDIAKVTVYAVDRSVREHLNEHWLRLFPDEHSRPARHTLVQQLSGMRVQLEFLAVAQG</sequence>
<protein>
    <submittedName>
        <fullName evidence="1">RidA family protein</fullName>
        <ecNumber evidence="1">3.5.-.-</ecNumber>
    </submittedName>
</protein>